<name>A0ACB8XDV1_ARCLA</name>
<comment type="caution">
    <text evidence="1">The sequence shown here is derived from an EMBL/GenBank/DDBJ whole genome shotgun (WGS) entry which is preliminary data.</text>
</comment>
<evidence type="ECO:0000313" key="1">
    <source>
        <dbReference type="EMBL" id="KAI3664872.1"/>
    </source>
</evidence>
<dbReference type="Proteomes" id="UP001055879">
    <property type="component" value="Linkage Group LG18"/>
</dbReference>
<sequence>MKEDTAQVTVCVPIKDLWKAMSSDIRQTMPKVLPDFVAEVELLEGDGGHGSVLLFKFGPAVSKLSFPKEKIVELDESLHHIALEVLEGGHLDNEFSSYTIGFKLTAVGEAETLIDMKVLYETKPGHTHIPGETMKTPIHYIKCLENVLSSDLTS</sequence>
<reference evidence="1 2" key="2">
    <citation type="journal article" date="2022" name="Mol. Ecol. Resour.">
        <title>The genomes of chicory, endive, great burdock and yacon provide insights into Asteraceae paleo-polyploidization history and plant inulin production.</title>
        <authorList>
            <person name="Fan W."/>
            <person name="Wang S."/>
            <person name="Wang H."/>
            <person name="Wang A."/>
            <person name="Jiang F."/>
            <person name="Liu H."/>
            <person name="Zhao H."/>
            <person name="Xu D."/>
            <person name="Zhang Y."/>
        </authorList>
    </citation>
    <scope>NUCLEOTIDE SEQUENCE [LARGE SCALE GENOMIC DNA]</scope>
    <source>
        <strain evidence="2">cv. Niubang</strain>
    </source>
</reference>
<proteinExistence type="predicted"/>
<gene>
    <name evidence="1" type="ORF">L6452_43481</name>
</gene>
<keyword evidence="2" id="KW-1185">Reference proteome</keyword>
<protein>
    <submittedName>
        <fullName evidence="1">Uncharacterized protein</fullName>
    </submittedName>
</protein>
<dbReference type="EMBL" id="CM042064">
    <property type="protein sequence ID" value="KAI3664872.1"/>
    <property type="molecule type" value="Genomic_DNA"/>
</dbReference>
<accession>A0ACB8XDV1</accession>
<reference evidence="2" key="1">
    <citation type="journal article" date="2022" name="Mol. Ecol. Resour.">
        <title>The genomes of chicory, endive, great burdock and yacon provide insights into Asteraceae palaeo-polyploidization history and plant inulin production.</title>
        <authorList>
            <person name="Fan W."/>
            <person name="Wang S."/>
            <person name="Wang H."/>
            <person name="Wang A."/>
            <person name="Jiang F."/>
            <person name="Liu H."/>
            <person name="Zhao H."/>
            <person name="Xu D."/>
            <person name="Zhang Y."/>
        </authorList>
    </citation>
    <scope>NUCLEOTIDE SEQUENCE [LARGE SCALE GENOMIC DNA]</scope>
    <source>
        <strain evidence="2">cv. Niubang</strain>
    </source>
</reference>
<evidence type="ECO:0000313" key="2">
    <source>
        <dbReference type="Proteomes" id="UP001055879"/>
    </source>
</evidence>
<organism evidence="1 2">
    <name type="scientific">Arctium lappa</name>
    <name type="common">Greater burdock</name>
    <name type="synonym">Lappa major</name>
    <dbReference type="NCBI Taxonomy" id="4217"/>
    <lineage>
        <taxon>Eukaryota</taxon>
        <taxon>Viridiplantae</taxon>
        <taxon>Streptophyta</taxon>
        <taxon>Embryophyta</taxon>
        <taxon>Tracheophyta</taxon>
        <taxon>Spermatophyta</taxon>
        <taxon>Magnoliopsida</taxon>
        <taxon>eudicotyledons</taxon>
        <taxon>Gunneridae</taxon>
        <taxon>Pentapetalae</taxon>
        <taxon>asterids</taxon>
        <taxon>campanulids</taxon>
        <taxon>Asterales</taxon>
        <taxon>Asteraceae</taxon>
        <taxon>Carduoideae</taxon>
        <taxon>Cardueae</taxon>
        <taxon>Arctiinae</taxon>
        <taxon>Arctium</taxon>
    </lineage>
</organism>